<keyword evidence="2" id="KW-1185">Reference proteome</keyword>
<evidence type="ECO:0000313" key="1">
    <source>
        <dbReference type="EMBL" id="GME82251.1"/>
    </source>
</evidence>
<comment type="caution">
    <text evidence="1">The sequence shown here is derived from an EMBL/GenBank/DDBJ whole genome shotgun (WGS) entry which is preliminary data.</text>
</comment>
<organism evidence="1 2">
    <name type="scientific">Ambrosiozyma monospora</name>
    <name type="common">Yeast</name>
    <name type="synonym">Endomycopsis monosporus</name>
    <dbReference type="NCBI Taxonomy" id="43982"/>
    <lineage>
        <taxon>Eukaryota</taxon>
        <taxon>Fungi</taxon>
        <taxon>Dikarya</taxon>
        <taxon>Ascomycota</taxon>
        <taxon>Saccharomycotina</taxon>
        <taxon>Pichiomycetes</taxon>
        <taxon>Pichiales</taxon>
        <taxon>Pichiaceae</taxon>
        <taxon>Ambrosiozyma</taxon>
    </lineage>
</organism>
<evidence type="ECO:0000313" key="2">
    <source>
        <dbReference type="Proteomes" id="UP001165064"/>
    </source>
</evidence>
<protein>
    <submittedName>
        <fullName evidence="1">Unnamed protein product</fullName>
    </submittedName>
</protein>
<name>A0ACB5T6K6_AMBMO</name>
<accession>A0ACB5T6K6</accession>
<dbReference type="Proteomes" id="UP001165064">
    <property type="component" value="Unassembled WGS sequence"/>
</dbReference>
<proteinExistence type="predicted"/>
<reference evidence="1" key="1">
    <citation type="submission" date="2023-04" db="EMBL/GenBank/DDBJ databases">
        <title>Ambrosiozyma monospora NBRC 10751.</title>
        <authorList>
            <person name="Ichikawa N."/>
            <person name="Sato H."/>
            <person name="Tonouchi N."/>
        </authorList>
    </citation>
    <scope>NUCLEOTIDE SEQUENCE</scope>
    <source>
        <strain evidence="1">NBRC 10751</strain>
    </source>
</reference>
<dbReference type="EMBL" id="BSXS01003967">
    <property type="protein sequence ID" value="GME82251.1"/>
    <property type="molecule type" value="Genomic_DNA"/>
</dbReference>
<gene>
    <name evidence="1" type="ORF">Amon02_000540700</name>
</gene>
<sequence>MKLLNLVFFLQLLLQSVSAIKYNELVKKAGSNVLKIDDSNFRKYMKNEDFHLILLLTATSPAIGCSLCVQFQPMYELFANSFMENLQSKGLRDTDEKLIIATSDFSDGQKFYMSLGLNNVPRIFHYAPRAAIKDSKVPTGEYPFTDALSLTAWTLDAVKTNPALFVPIERVDYKSASITGAALAFAGVVFFKKRDKLSTLLVNKRGWQGFSIVFCVLFTAGYMFNVIRGTHYFKTEKNGERTYFQPGHQQQYGAETQIISVLYGSLTIIMIALLEKLPAWKNEKAKIAAVLVANVVVYLLYSYLVVCFQKKQLGYPYWLLRLAN</sequence>